<protein>
    <submittedName>
        <fullName evidence="1">Midasin</fullName>
    </submittedName>
</protein>
<proteinExistence type="predicted"/>
<sequence>MAGLRAVVNGSQANSTCQPSEIIEKFDDRGAKRTANDDVVTYTRDFGKQEAAC</sequence>
<comment type="caution">
    <text evidence="1">The sequence shown here is derived from an EMBL/GenBank/DDBJ whole genome shotgun (WGS) entry which is preliminary data.</text>
</comment>
<organism evidence="1 2">
    <name type="scientific">Corchorus olitorius</name>
    <dbReference type="NCBI Taxonomy" id="93759"/>
    <lineage>
        <taxon>Eukaryota</taxon>
        <taxon>Viridiplantae</taxon>
        <taxon>Streptophyta</taxon>
        <taxon>Embryophyta</taxon>
        <taxon>Tracheophyta</taxon>
        <taxon>Spermatophyta</taxon>
        <taxon>Magnoliopsida</taxon>
        <taxon>eudicotyledons</taxon>
        <taxon>Gunneridae</taxon>
        <taxon>Pentapetalae</taxon>
        <taxon>rosids</taxon>
        <taxon>malvids</taxon>
        <taxon>Malvales</taxon>
        <taxon>Malvaceae</taxon>
        <taxon>Grewioideae</taxon>
        <taxon>Apeibeae</taxon>
        <taxon>Corchorus</taxon>
    </lineage>
</organism>
<reference evidence="2" key="1">
    <citation type="submission" date="2013-09" db="EMBL/GenBank/DDBJ databases">
        <title>Corchorus olitorius genome sequencing.</title>
        <authorList>
            <person name="Alam M."/>
            <person name="Haque M.S."/>
            <person name="Islam M.S."/>
            <person name="Emdad E.M."/>
            <person name="Islam M.M."/>
            <person name="Ahmed B."/>
            <person name="Halim A."/>
            <person name="Hossen Q.M.M."/>
            <person name="Hossain M.Z."/>
            <person name="Ahmed R."/>
            <person name="Khan M.M."/>
            <person name="Islam R."/>
            <person name="Rashid M.M."/>
            <person name="Khan S.A."/>
            <person name="Rahman M.S."/>
            <person name="Alam M."/>
            <person name="Yahiya A.S."/>
            <person name="Khan M.S."/>
            <person name="Azam M.S."/>
            <person name="Haque T."/>
            <person name="Lashkar M.Z.H."/>
            <person name="Akhand A.I."/>
            <person name="Morshed G."/>
            <person name="Roy S."/>
            <person name="Uddin K.S."/>
            <person name="Rabeya T."/>
            <person name="Hossain A.S."/>
            <person name="Chowdhury A."/>
            <person name="Snigdha A.R."/>
            <person name="Mortoza M.S."/>
            <person name="Matin S.A."/>
            <person name="Hoque S.M.E."/>
            <person name="Islam M.K."/>
            <person name="Roy D.K."/>
            <person name="Haider R."/>
            <person name="Moosa M.M."/>
            <person name="Elias S.M."/>
            <person name="Hasan A.M."/>
            <person name="Jahan S."/>
            <person name="Shafiuddin M."/>
            <person name="Mahmood N."/>
            <person name="Shommy N.S."/>
        </authorList>
    </citation>
    <scope>NUCLEOTIDE SEQUENCE [LARGE SCALE GENOMIC DNA]</scope>
    <source>
        <strain evidence="2">cv. O-4</strain>
    </source>
</reference>
<evidence type="ECO:0000313" key="2">
    <source>
        <dbReference type="Proteomes" id="UP000187203"/>
    </source>
</evidence>
<dbReference type="EMBL" id="AWUE01017341">
    <property type="protein sequence ID" value="OMO87291.1"/>
    <property type="molecule type" value="Genomic_DNA"/>
</dbReference>
<evidence type="ECO:0000313" key="1">
    <source>
        <dbReference type="EMBL" id="OMO87291.1"/>
    </source>
</evidence>
<accession>A0A1R3IXJ6</accession>
<gene>
    <name evidence="1" type="ORF">COLO4_20707</name>
</gene>
<dbReference type="AlphaFoldDB" id="A0A1R3IXJ6"/>
<dbReference type="Proteomes" id="UP000187203">
    <property type="component" value="Unassembled WGS sequence"/>
</dbReference>
<keyword evidence="2" id="KW-1185">Reference proteome</keyword>
<name>A0A1R3IXJ6_9ROSI</name>